<reference evidence="4 5" key="1">
    <citation type="submission" date="2016-11" db="EMBL/GenBank/DDBJ databases">
        <authorList>
            <person name="Jaros S."/>
            <person name="Januszkiewicz K."/>
            <person name="Wedrychowicz H."/>
        </authorList>
    </citation>
    <scope>NUCLEOTIDE SEQUENCE [LARGE SCALE GENOMIC DNA]</scope>
    <source>
        <strain evidence="4 5">DSM 6191</strain>
    </source>
</reference>
<evidence type="ECO:0000313" key="5">
    <source>
        <dbReference type="Proteomes" id="UP000184241"/>
    </source>
</evidence>
<dbReference type="SMART" id="SM00422">
    <property type="entry name" value="HTH_MERR"/>
    <property type="match status" value="1"/>
</dbReference>
<accession>A0A1M5Z884</accession>
<dbReference type="Gene3D" id="3.40.50.150">
    <property type="entry name" value="Vaccinia Virus protein VP39"/>
    <property type="match status" value="1"/>
</dbReference>
<dbReference type="AlphaFoldDB" id="A0A1M5Z884"/>
<dbReference type="InterPro" id="IPR025714">
    <property type="entry name" value="Methyltranfer_dom"/>
</dbReference>
<dbReference type="SUPFAM" id="SSF53335">
    <property type="entry name" value="S-adenosyl-L-methionine-dependent methyltransferases"/>
    <property type="match status" value="1"/>
</dbReference>
<sequence>MKIGKFSEINKLSIDTIRHYMNLDLILPSKNGTQYEFDEACQKDLEDILIFKSMGFELKEIKSIFYYKRLASLTQYEENEYYKEIFESKYEEIDSEIELLLKNKGMLEEKISEISSKSTMAKRKIGIDIKVLSNLCCAKCRGDLSLVDGNIENNQVINGKLKCDCGEEYVIDDGILIVDTIQQEFEEIKQTRIIDYINNTNSNYLDNMYKGHEILYKNINLETYENRTMLELGSGLGFFLRRMYEHIPSTSIYIAVDHDINRHRFLKSALEKADEKKNIVFICSDFLNLPIKENQIDVLFDISGSSNYGFEHENFLLNSLERYIKEKSELIGSYIVFKNFNKNSDVKECYRKNFSKSFIKDSINSLGYKKRNEFVSDLVDEGGIYEPYFQEGEKVYFYIFHGKR</sequence>
<dbReference type="RefSeq" id="WP_073020077.1">
    <property type="nucleotide sequence ID" value="NZ_FQXU01000008.1"/>
</dbReference>
<feature type="coiled-coil region" evidence="2">
    <location>
        <begin position="83"/>
        <end position="110"/>
    </location>
</feature>
<name>A0A1M5Z884_9CLOT</name>
<dbReference type="GO" id="GO:0003700">
    <property type="term" value="F:DNA-binding transcription factor activity"/>
    <property type="evidence" value="ECO:0007669"/>
    <property type="project" value="InterPro"/>
</dbReference>
<dbReference type="PANTHER" id="PTHR30204">
    <property type="entry name" value="REDOX-CYCLING DRUG-SENSING TRANSCRIPTIONAL ACTIVATOR SOXR"/>
    <property type="match status" value="1"/>
</dbReference>
<organism evidence="4 5">
    <name type="scientific">Clostridium intestinale DSM 6191</name>
    <dbReference type="NCBI Taxonomy" id="1121320"/>
    <lineage>
        <taxon>Bacteria</taxon>
        <taxon>Bacillati</taxon>
        <taxon>Bacillota</taxon>
        <taxon>Clostridia</taxon>
        <taxon>Eubacteriales</taxon>
        <taxon>Clostridiaceae</taxon>
        <taxon>Clostridium</taxon>
    </lineage>
</organism>
<proteinExistence type="predicted"/>
<dbReference type="InterPro" id="IPR009061">
    <property type="entry name" value="DNA-bd_dom_put_sf"/>
</dbReference>
<dbReference type="EMBL" id="FQXU01000008">
    <property type="protein sequence ID" value="SHI20457.1"/>
    <property type="molecule type" value="Genomic_DNA"/>
</dbReference>
<keyword evidence="2" id="KW-0175">Coiled coil</keyword>
<dbReference type="Pfam" id="PF13847">
    <property type="entry name" value="Methyltransf_31"/>
    <property type="match status" value="1"/>
</dbReference>
<dbReference type="PANTHER" id="PTHR30204:SF96">
    <property type="entry name" value="CHROMOSOME-ANCHORING PROTEIN RACA"/>
    <property type="match status" value="1"/>
</dbReference>
<gene>
    <name evidence="4" type="ORF">SAMN02745941_02620</name>
</gene>
<dbReference type="SUPFAM" id="SSF46955">
    <property type="entry name" value="Putative DNA-binding domain"/>
    <property type="match status" value="1"/>
</dbReference>
<keyword evidence="1 4" id="KW-0238">DNA-binding</keyword>
<dbReference type="InterPro" id="IPR047057">
    <property type="entry name" value="MerR_fam"/>
</dbReference>
<evidence type="ECO:0000313" key="4">
    <source>
        <dbReference type="EMBL" id="SHI20457.1"/>
    </source>
</evidence>
<evidence type="ECO:0000256" key="1">
    <source>
        <dbReference type="ARBA" id="ARBA00023125"/>
    </source>
</evidence>
<dbReference type="InterPro" id="IPR029063">
    <property type="entry name" value="SAM-dependent_MTases_sf"/>
</dbReference>
<protein>
    <submittedName>
        <fullName evidence="4">DNA-binding transcriptional regulator, MerR family</fullName>
    </submittedName>
</protein>
<dbReference type="Gene3D" id="1.10.1660.10">
    <property type="match status" value="1"/>
</dbReference>
<dbReference type="Pfam" id="PF13411">
    <property type="entry name" value="MerR_1"/>
    <property type="match status" value="1"/>
</dbReference>
<dbReference type="InterPro" id="IPR000551">
    <property type="entry name" value="MerR-type_HTH_dom"/>
</dbReference>
<dbReference type="Proteomes" id="UP000184241">
    <property type="component" value="Unassembled WGS sequence"/>
</dbReference>
<evidence type="ECO:0000256" key="2">
    <source>
        <dbReference type="SAM" id="Coils"/>
    </source>
</evidence>
<dbReference type="GO" id="GO:0003677">
    <property type="term" value="F:DNA binding"/>
    <property type="evidence" value="ECO:0007669"/>
    <property type="project" value="UniProtKB-KW"/>
</dbReference>
<evidence type="ECO:0000259" key="3">
    <source>
        <dbReference type="SMART" id="SM00422"/>
    </source>
</evidence>
<feature type="domain" description="HTH merR-type" evidence="3">
    <location>
        <begin position="1"/>
        <end position="68"/>
    </location>
</feature>